<dbReference type="OrthoDB" id="9803470at2"/>
<dbReference type="Gene3D" id="1.10.10.10">
    <property type="entry name" value="Winged helix-like DNA-binding domain superfamily/Winged helix DNA-binding domain"/>
    <property type="match status" value="1"/>
</dbReference>
<dbReference type="GO" id="GO:0016987">
    <property type="term" value="F:sigma factor activity"/>
    <property type="evidence" value="ECO:0007669"/>
    <property type="project" value="UniProtKB-KW"/>
</dbReference>
<dbReference type="KEGG" id="pzh:CX676_20900"/>
<keyword evidence="8" id="KW-1185">Reference proteome</keyword>
<evidence type="ECO:0000259" key="6">
    <source>
        <dbReference type="Pfam" id="PF08281"/>
    </source>
</evidence>
<dbReference type="EMBL" id="CP025432">
    <property type="protein sequence ID" value="AUH66761.1"/>
    <property type="molecule type" value="Genomic_DNA"/>
</dbReference>
<evidence type="ECO:0000259" key="5">
    <source>
        <dbReference type="Pfam" id="PF04542"/>
    </source>
</evidence>
<protein>
    <submittedName>
        <fullName evidence="7">RNA polymerase subunit sigma</fullName>
    </submittedName>
</protein>
<sequence length="181" mass="20476">MTSDAAELQELLARVALRDRAAFRQLYQIASPKLFGICLRILKDQAEAEDVLQEVFIKIWHNADRYASQVASPQAWMNAVTRNLAIDNLRRRRPSGGDLDAAERLAEDSPGPEDAAVLRSEGRRIEACLAELEPSRAEALRLAYVEGESYLELAERFGAPLNTIRSWLRRSLIKLRECLTR</sequence>
<evidence type="ECO:0000256" key="3">
    <source>
        <dbReference type="ARBA" id="ARBA00023082"/>
    </source>
</evidence>
<dbReference type="RefSeq" id="WP_101754725.1">
    <property type="nucleotide sequence ID" value="NZ_CP025432.1"/>
</dbReference>
<proteinExistence type="inferred from homology"/>
<comment type="similarity">
    <text evidence="1">Belongs to the sigma-70 factor family. ECF subfamily.</text>
</comment>
<evidence type="ECO:0000256" key="2">
    <source>
        <dbReference type="ARBA" id="ARBA00023015"/>
    </source>
</evidence>
<dbReference type="InterPro" id="IPR013324">
    <property type="entry name" value="RNA_pol_sigma_r3/r4-like"/>
</dbReference>
<organism evidence="7 8">
    <name type="scientific">Paracoccus zhejiangensis</name>
    <dbReference type="NCBI Taxonomy" id="1077935"/>
    <lineage>
        <taxon>Bacteria</taxon>
        <taxon>Pseudomonadati</taxon>
        <taxon>Pseudomonadota</taxon>
        <taxon>Alphaproteobacteria</taxon>
        <taxon>Rhodobacterales</taxon>
        <taxon>Paracoccaceae</taxon>
        <taxon>Paracoccus</taxon>
    </lineage>
</organism>
<keyword evidence="7" id="KW-0614">Plasmid</keyword>
<keyword evidence="3" id="KW-0731">Sigma factor</keyword>
<dbReference type="InterPro" id="IPR013325">
    <property type="entry name" value="RNA_pol_sigma_r2"/>
</dbReference>
<dbReference type="PANTHER" id="PTHR43133">
    <property type="entry name" value="RNA POLYMERASE ECF-TYPE SIGMA FACTO"/>
    <property type="match status" value="1"/>
</dbReference>
<keyword evidence="4" id="KW-0804">Transcription</keyword>
<feature type="domain" description="RNA polymerase sigma-70 region 2" evidence="5">
    <location>
        <begin position="27"/>
        <end position="93"/>
    </location>
</feature>
<evidence type="ECO:0000313" key="7">
    <source>
        <dbReference type="EMBL" id="AUH66761.1"/>
    </source>
</evidence>
<dbReference type="InterPro" id="IPR014284">
    <property type="entry name" value="RNA_pol_sigma-70_dom"/>
</dbReference>
<name>A0A2H5F5D0_9RHOB</name>
<accession>A0A2H5F5D0</accession>
<dbReference type="SUPFAM" id="SSF88946">
    <property type="entry name" value="Sigma2 domain of RNA polymerase sigma factors"/>
    <property type="match status" value="1"/>
</dbReference>
<dbReference type="Gene3D" id="1.10.1740.10">
    <property type="match status" value="1"/>
</dbReference>
<dbReference type="GO" id="GO:0003677">
    <property type="term" value="F:DNA binding"/>
    <property type="evidence" value="ECO:0007669"/>
    <property type="project" value="InterPro"/>
</dbReference>
<dbReference type="Pfam" id="PF08281">
    <property type="entry name" value="Sigma70_r4_2"/>
    <property type="match status" value="1"/>
</dbReference>
<dbReference type="AlphaFoldDB" id="A0A2H5F5D0"/>
<evidence type="ECO:0000256" key="1">
    <source>
        <dbReference type="ARBA" id="ARBA00010641"/>
    </source>
</evidence>
<dbReference type="Pfam" id="PF04542">
    <property type="entry name" value="Sigma70_r2"/>
    <property type="match status" value="1"/>
</dbReference>
<evidence type="ECO:0000313" key="8">
    <source>
        <dbReference type="Proteomes" id="UP000234530"/>
    </source>
</evidence>
<keyword evidence="2" id="KW-0805">Transcription regulation</keyword>
<dbReference type="NCBIfam" id="TIGR02937">
    <property type="entry name" value="sigma70-ECF"/>
    <property type="match status" value="1"/>
</dbReference>
<dbReference type="PANTHER" id="PTHR43133:SF62">
    <property type="entry name" value="RNA POLYMERASE SIGMA FACTOR SIGZ"/>
    <property type="match status" value="1"/>
</dbReference>
<dbReference type="InterPro" id="IPR007627">
    <property type="entry name" value="RNA_pol_sigma70_r2"/>
</dbReference>
<dbReference type="SUPFAM" id="SSF88659">
    <property type="entry name" value="Sigma3 and sigma4 domains of RNA polymerase sigma factors"/>
    <property type="match status" value="1"/>
</dbReference>
<geneLocation type="plasmid" evidence="8">
    <name>ppz02</name>
</geneLocation>
<gene>
    <name evidence="7" type="ORF">CX676_20900</name>
</gene>
<dbReference type="InterPro" id="IPR039425">
    <property type="entry name" value="RNA_pol_sigma-70-like"/>
</dbReference>
<reference evidence="7 8" key="1">
    <citation type="journal article" date="2013" name="Antonie Van Leeuwenhoek">
        <title>Paracoccus zhejiangensis sp. nov., isolated from activated sludge in wastewater-treatment system.</title>
        <authorList>
            <person name="Wu Z.G."/>
            <person name="Zhang D.F."/>
            <person name="Liu Y.L."/>
            <person name="Wang F."/>
            <person name="Jiang X."/>
            <person name="Li C."/>
            <person name="Li S.P."/>
            <person name="Hong Q."/>
            <person name="Li W.J."/>
        </authorList>
    </citation>
    <scope>NUCLEOTIDE SEQUENCE [LARGE SCALE GENOMIC DNA]</scope>
    <source>
        <strain evidence="7 8">J6</strain>
        <plasmid evidence="8">Plasmid ppz02</plasmid>
    </source>
</reference>
<dbReference type="InterPro" id="IPR036388">
    <property type="entry name" value="WH-like_DNA-bd_sf"/>
</dbReference>
<feature type="domain" description="RNA polymerase sigma factor 70 region 4 type 2" evidence="6">
    <location>
        <begin position="123"/>
        <end position="175"/>
    </location>
</feature>
<evidence type="ECO:0000256" key="4">
    <source>
        <dbReference type="ARBA" id="ARBA00023163"/>
    </source>
</evidence>
<dbReference type="Proteomes" id="UP000234530">
    <property type="component" value="Plasmid pPZ02"/>
</dbReference>
<dbReference type="InterPro" id="IPR013249">
    <property type="entry name" value="RNA_pol_sigma70_r4_t2"/>
</dbReference>
<dbReference type="GO" id="GO:0006352">
    <property type="term" value="P:DNA-templated transcription initiation"/>
    <property type="evidence" value="ECO:0007669"/>
    <property type="project" value="InterPro"/>
</dbReference>